<keyword evidence="16" id="KW-1185">Reference proteome</keyword>
<keyword evidence="10" id="KW-0067">ATP-binding</keyword>
<keyword evidence="12" id="KW-0238">DNA-binding</keyword>
<keyword evidence="2" id="KW-0963">Cytoplasm</keyword>
<dbReference type="Proteomes" id="UP001174909">
    <property type="component" value="Unassembled WGS sequence"/>
</dbReference>
<dbReference type="AlphaFoldDB" id="A0AA35WL73"/>
<dbReference type="PROSITE" id="PS00211">
    <property type="entry name" value="ABC_TRANSPORTER_1"/>
    <property type="match status" value="2"/>
</dbReference>
<dbReference type="InterPro" id="IPR017871">
    <property type="entry name" value="ABC_transporter-like_CS"/>
</dbReference>
<dbReference type="Gene3D" id="1.20.1580.10">
    <property type="entry name" value="ABC transporter ATPase like domain"/>
    <property type="match status" value="2"/>
</dbReference>
<keyword evidence="7" id="KW-0228">DNA excision</keyword>
<evidence type="ECO:0000256" key="3">
    <source>
        <dbReference type="ARBA" id="ARBA00022723"/>
    </source>
</evidence>
<evidence type="ECO:0000256" key="5">
    <source>
        <dbReference type="ARBA" id="ARBA00022741"/>
    </source>
</evidence>
<evidence type="ECO:0000256" key="13">
    <source>
        <dbReference type="ARBA" id="ARBA00023204"/>
    </source>
</evidence>
<dbReference type="InterPro" id="IPR003439">
    <property type="entry name" value="ABC_transporter-like_ATP-bd"/>
</dbReference>
<dbReference type="EMBL" id="CASHTH010001671">
    <property type="protein sequence ID" value="CAI8017922.1"/>
    <property type="molecule type" value="Genomic_DNA"/>
</dbReference>
<dbReference type="SUPFAM" id="SSF52540">
    <property type="entry name" value="P-loop containing nucleoside triphosphate hydrolases"/>
    <property type="match status" value="2"/>
</dbReference>
<organism evidence="15 16">
    <name type="scientific">Geodia barretti</name>
    <name type="common">Barrett's horny sponge</name>
    <dbReference type="NCBI Taxonomy" id="519541"/>
    <lineage>
        <taxon>Eukaryota</taxon>
        <taxon>Metazoa</taxon>
        <taxon>Porifera</taxon>
        <taxon>Demospongiae</taxon>
        <taxon>Heteroscleromorpha</taxon>
        <taxon>Tetractinellida</taxon>
        <taxon>Astrophorina</taxon>
        <taxon>Geodiidae</taxon>
        <taxon>Geodia</taxon>
    </lineage>
</organism>
<keyword evidence="8" id="KW-0863">Zinc-finger</keyword>
<dbReference type="GO" id="GO:0005524">
    <property type="term" value="F:ATP binding"/>
    <property type="evidence" value="ECO:0007669"/>
    <property type="project" value="UniProtKB-KW"/>
</dbReference>
<dbReference type="InterPro" id="IPR027417">
    <property type="entry name" value="P-loop_NTPase"/>
</dbReference>
<evidence type="ECO:0000256" key="6">
    <source>
        <dbReference type="ARBA" id="ARBA00022763"/>
    </source>
</evidence>
<dbReference type="InterPro" id="IPR013815">
    <property type="entry name" value="ATP_grasp_subdomain_1"/>
</dbReference>
<dbReference type="GO" id="GO:0004518">
    <property type="term" value="F:nuclease activity"/>
    <property type="evidence" value="ECO:0007669"/>
    <property type="project" value="UniProtKB-KW"/>
</dbReference>
<feature type="domain" description="ABC transporter" evidence="14">
    <location>
        <begin position="396"/>
        <end position="666"/>
    </location>
</feature>
<evidence type="ECO:0000256" key="1">
    <source>
        <dbReference type="ARBA" id="ARBA00004496"/>
    </source>
</evidence>
<dbReference type="SMART" id="SM00382">
    <property type="entry name" value="AAA"/>
    <property type="match status" value="1"/>
</dbReference>
<evidence type="ECO:0000259" key="14">
    <source>
        <dbReference type="PROSITE" id="PS50893"/>
    </source>
</evidence>
<keyword evidence="11" id="KW-0267">Excision nuclease</keyword>
<dbReference type="InterPro" id="IPR041552">
    <property type="entry name" value="UvrA_DNA-bd"/>
</dbReference>
<dbReference type="Pfam" id="PF17760">
    <property type="entry name" value="UvrA_inter"/>
    <property type="match status" value="1"/>
</dbReference>
<comment type="subcellular location">
    <subcellularLocation>
        <location evidence="1">Cytoplasm</location>
    </subcellularLocation>
</comment>
<dbReference type="GO" id="GO:0003677">
    <property type="term" value="F:DNA binding"/>
    <property type="evidence" value="ECO:0007669"/>
    <property type="project" value="UniProtKB-KW"/>
</dbReference>
<evidence type="ECO:0000256" key="10">
    <source>
        <dbReference type="ARBA" id="ARBA00022840"/>
    </source>
</evidence>
<reference evidence="15" key="1">
    <citation type="submission" date="2023-03" db="EMBL/GenBank/DDBJ databases">
        <authorList>
            <person name="Steffen K."/>
            <person name="Cardenas P."/>
        </authorList>
    </citation>
    <scope>NUCLEOTIDE SEQUENCE</scope>
</reference>
<keyword evidence="3" id="KW-0479">Metal-binding</keyword>
<evidence type="ECO:0000256" key="9">
    <source>
        <dbReference type="ARBA" id="ARBA00022833"/>
    </source>
</evidence>
<dbReference type="InterPro" id="IPR003593">
    <property type="entry name" value="AAA+_ATPase"/>
</dbReference>
<evidence type="ECO:0000256" key="2">
    <source>
        <dbReference type="ARBA" id="ARBA00022490"/>
    </source>
</evidence>
<dbReference type="PROSITE" id="PS50893">
    <property type="entry name" value="ABC_TRANSPORTER_2"/>
    <property type="match status" value="1"/>
</dbReference>
<protein>
    <submittedName>
        <fullName evidence="15">UvrABC system protein A</fullName>
    </submittedName>
</protein>
<evidence type="ECO:0000256" key="12">
    <source>
        <dbReference type="ARBA" id="ARBA00023125"/>
    </source>
</evidence>
<evidence type="ECO:0000313" key="15">
    <source>
        <dbReference type="EMBL" id="CAI8017922.1"/>
    </source>
</evidence>
<gene>
    <name evidence="15" type="ORF">GBAR_LOCUS10815</name>
</gene>
<evidence type="ECO:0000256" key="4">
    <source>
        <dbReference type="ARBA" id="ARBA00022737"/>
    </source>
</evidence>
<keyword evidence="13" id="KW-0234">DNA repair</keyword>
<dbReference type="Gene3D" id="3.40.50.300">
    <property type="entry name" value="P-loop containing nucleotide triphosphate hydrolases"/>
    <property type="match status" value="3"/>
</dbReference>
<proteinExistence type="predicted"/>
<keyword evidence="6" id="KW-0227">DNA damage</keyword>
<evidence type="ECO:0000256" key="11">
    <source>
        <dbReference type="ARBA" id="ARBA00022881"/>
    </source>
</evidence>
<name>A0AA35WL73_GEOBA</name>
<comment type="caution">
    <text evidence="15">The sequence shown here is derived from an EMBL/GenBank/DDBJ whole genome shotgun (WGS) entry which is preliminary data.</text>
</comment>
<dbReference type="PANTHER" id="PTHR43152:SF3">
    <property type="entry name" value="UVRABC SYSTEM PROTEIN A"/>
    <property type="match status" value="1"/>
</dbReference>
<dbReference type="Pfam" id="PF00005">
    <property type="entry name" value="ABC_tran"/>
    <property type="match status" value="1"/>
</dbReference>
<dbReference type="Gene3D" id="3.30.1490.20">
    <property type="entry name" value="ATP-grasp fold, A domain"/>
    <property type="match status" value="1"/>
</dbReference>
<dbReference type="PANTHER" id="PTHR43152">
    <property type="entry name" value="UVRABC SYSTEM PROTEIN A"/>
    <property type="match status" value="1"/>
</dbReference>
<dbReference type="Pfam" id="PF17755">
    <property type="entry name" value="UvrA_DNA-bind"/>
    <property type="match status" value="1"/>
</dbReference>
<dbReference type="Gene3D" id="1.10.8.280">
    <property type="entry name" value="ABC transporter ATPase domain-like"/>
    <property type="match status" value="1"/>
</dbReference>
<evidence type="ECO:0000313" key="16">
    <source>
        <dbReference type="Proteomes" id="UP001174909"/>
    </source>
</evidence>
<dbReference type="GO" id="GO:0008270">
    <property type="term" value="F:zinc ion binding"/>
    <property type="evidence" value="ECO:0007669"/>
    <property type="project" value="UniProtKB-KW"/>
</dbReference>
<evidence type="ECO:0000256" key="7">
    <source>
        <dbReference type="ARBA" id="ARBA00022769"/>
    </source>
</evidence>
<dbReference type="GO" id="GO:0005737">
    <property type="term" value="C:cytoplasm"/>
    <property type="evidence" value="ECO:0007669"/>
    <property type="project" value="UniProtKB-SubCell"/>
</dbReference>
<keyword evidence="9" id="KW-0862">Zinc</keyword>
<dbReference type="GO" id="GO:0016887">
    <property type="term" value="F:ATP hydrolysis activity"/>
    <property type="evidence" value="ECO:0007669"/>
    <property type="project" value="InterPro"/>
</dbReference>
<dbReference type="InterPro" id="IPR041102">
    <property type="entry name" value="UvrA_inter"/>
</dbReference>
<sequence>MSESFDLDKQKWHDIEVVVDRLVIGTSAEQTRVADSVETALKMASGTVLVDVVGGEELLFSEQFACVHCNISMGELEPRTFSFNNPHGACSTCTGLGYKLEVDEGLVIPNRNLSIAEGAVQPWARSGAMSPWYYSQLESLARAFDFSLDVPVKDMEKQDLDRVLYGTKRKRIDVQHHTRRGKTYRWRTAFEGVINNLERRYKGYGVGPCALGDRAGRKRKSKASRNGRVKVEHPSVLSDREKAIAGQILKEIEARLTFLLNVGLDYLTLSRTASTLSGGEAQRIRLATQIGSGLMGVLYVCDEPSIGLHPADDYRLIQTLKGLRDLGNTVLIVEHDEAIMRAADYIVDLGPGAGEHGGHIVATGPVEDIMAAPESITGQYLSGRRQIPLPEERRPGNGERLVIRGAAQNNLKDIDVEIPLGMLVCVTGVSGSGKSTLINEILYKKLAQQFYRARDRAGAVRDIEGVEHIDKGGRCEACTGDGHINIEMQFLPDVTVPCEICEGKRYNREALEIYWRGANIADVLAMTVTEALEAFENIPRVRRRLQTLQDVGLGYIRLGQPATQLSGGEAQRVKLAKELSKRATGKTLYILDEPTTGLSFEDCAYLLRVLHRLVDAGNTVVLIEHHLDMIKNADWLIDLGPGAGDKGGSLIAEGTPEDVARMAHSQTGQYLVRMLGVEAEGVVSAAD</sequence>
<evidence type="ECO:0000256" key="8">
    <source>
        <dbReference type="ARBA" id="ARBA00022771"/>
    </source>
</evidence>
<accession>A0AA35WL73</accession>
<keyword evidence="5" id="KW-0547">Nucleotide-binding</keyword>
<dbReference type="GO" id="GO:0006281">
    <property type="term" value="P:DNA repair"/>
    <property type="evidence" value="ECO:0007669"/>
    <property type="project" value="UniProtKB-KW"/>
</dbReference>
<keyword evidence="4" id="KW-0677">Repeat</keyword>